<dbReference type="Gene3D" id="2.60.120.10">
    <property type="entry name" value="Jelly Rolls"/>
    <property type="match status" value="1"/>
</dbReference>
<dbReference type="Pfam" id="PF00027">
    <property type="entry name" value="cNMP_binding"/>
    <property type="match status" value="1"/>
</dbReference>
<keyword evidence="1 6" id="KW-0597">Phosphoprotein</keyword>
<dbReference type="CDD" id="cd00038">
    <property type="entry name" value="CAP_ED"/>
    <property type="match status" value="1"/>
</dbReference>
<dbReference type="CDD" id="cd17574">
    <property type="entry name" value="REC_OmpR"/>
    <property type="match status" value="1"/>
</dbReference>
<feature type="modified residue" description="4-aspartylphosphate" evidence="6">
    <location>
        <position position="52"/>
    </location>
</feature>
<dbReference type="SUPFAM" id="SSF51206">
    <property type="entry name" value="cAMP-binding domain-like"/>
    <property type="match status" value="1"/>
</dbReference>
<dbReference type="InterPro" id="IPR011006">
    <property type="entry name" value="CheY-like_superfamily"/>
</dbReference>
<feature type="domain" description="Cyclic nucleotide-binding" evidence="7">
    <location>
        <begin position="148"/>
        <end position="261"/>
    </location>
</feature>
<feature type="domain" description="HTH crp-type" evidence="9">
    <location>
        <begin position="275"/>
        <end position="347"/>
    </location>
</feature>
<dbReference type="PROSITE" id="PS50110">
    <property type="entry name" value="RESPONSE_REGULATORY"/>
    <property type="match status" value="1"/>
</dbReference>
<dbReference type="PANTHER" id="PTHR48111">
    <property type="entry name" value="REGULATOR OF RPOS"/>
    <property type="match status" value="1"/>
</dbReference>
<dbReference type="InterPro" id="IPR036390">
    <property type="entry name" value="WH_DNA-bd_sf"/>
</dbReference>
<dbReference type="SMART" id="SM00419">
    <property type="entry name" value="HTH_CRP"/>
    <property type="match status" value="1"/>
</dbReference>
<dbReference type="PROSITE" id="PS50042">
    <property type="entry name" value="CNMP_BINDING_3"/>
    <property type="match status" value="1"/>
</dbReference>
<dbReference type="PROSITE" id="PS51063">
    <property type="entry name" value="HTH_CRP_2"/>
    <property type="match status" value="1"/>
</dbReference>
<evidence type="ECO:0000259" key="8">
    <source>
        <dbReference type="PROSITE" id="PS50110"/>
    </source>
</evidence>
<dbReference type="PANTHER" id="PTHR48111:SF4">
    <property type="entry name" value="DNA-BINDING DUAL TRANSCRIPTIONAL REGULATOR OMPR"/>
    <property type="match status" value="1"/>
</dbReference>
<keyword evidence="2" id="KW-0902">Two-component regulatory system</keyword>
<dbReference type="EMBL" id="JAGEVG010000013">
    <property type="protein sequence ID" value="MBO3098990.1"/>
    <property type="molecule type" value="Genomic_DNA"/>
</dbReference>
<dbReference type="InterPro" id="IPR039420">
    <property type="entry name" value="WalR-like"/>
</dbReference>
<keyword evidence="11" id="KW-1185">Reference proteome</keyword>
<feature type="domain" description="Response regulatory" evidence="8">
    <location>
        <begin position="3"/>
        <end position="119"/>
    </location>
</feature>
<dbReference type="InterPro" id="IPR001789">
    <property type="entry name" value="Sig_transdc_resp-reg_receiver"/>
</dbReference>
<dbReference type="SUPFAM" id="SSF52172">
    <property type="entry name" value="CheY-like"/>
    <property type="match status" value="1"/>
</dbReference>
<evidence type="ECO:0000256" key="5">
    <source>
        <dbReference type="ARBA" id="ARBA00023163"/>
    </source>
</evidence>
<dbReference type="Pfam" id="PF00072">
    <property type="entry name" value="Response_reg"/>
    <property type="match status" value="1"/>
</dbReference>
<keyword evidence="4" id="KW-0238">DNA-binding</keyword>
<dbReference type="Gene3D" id="3.40.50.2300">
    <property type="match status" value="1"/>
</dbReference>
<evidence type="ECO:0000256" key="3">
    <source>
        <dbReference type="ARBA" id="ARBA00023015"/>
    </source>
</evidence>
<dbReference type="InterPro" id="IPR014710">
    <property type="entry name" value="RmlC-like_jellyroll"/>
</dbReference>
<evidence type="ECO:0000259" key="7">
    <source>
        <dbReference type="PROSITE" id="PS50042"/>
    </source>
</evidence>
<dbReference type="InterPro" id="IPR012318">
    <property type="entry name" value="HTH_CRP"/>
</dbReference>
<evidence type="ECO:0000313" key="10">
    <source>
        <dbReference type="EMBL" id="MBO3098990.1"/>
    </source>
</evidence>
<evidence type="ECO:0000256" key="6">
    <source>
        <dbReference type="PROSITE-ProRule" id="PRU00169"/>
    </source>
</evidence>
<keyword evidence="5" id="KW-0804">Transcription</keyword>
<proteinExistence type="predicted"/>
<reference evidence="10 11" key="1">
    <citation type="submission" date="2021-03" db="EMBL/GenBank/DDBJ databases">
        <title>Gelidibacter sp. nov., isolated from costal sediment.</title>
        <authorList>
            <person name="Lun K.-Y."/>
        </authorList>
    </citation>
    <scope>NUCLEOTIDE SEQUENCE [LARGE SCALE GENOMIC DNA]</scope>
    <source>
        <strain evidence="10 11">DF109</strain>
    </source>
</reference>
<dbReference type="SMART" id="SM00448">
    <property type="entry name" value="REC"/>
    <property type="match status" value="1"/>
</dbReference>
<name>A0ABS3STE6_9FLAO</name>
<dbReference type="SMART" id="SM00100">
    <property type="entry name" value="cNMP"/>
    <property type="match status" value="1"/>
</dbReference>
<accession>A0ABS3STE6</accession>
<sequence length="356" mass="40007">MIKILIIEDNHDVRENTADILELEGYEVTSAENGKIGVERAKQLLPDVIVCDIMMPELDGYGVLEELNKNTRTSSIPFIFLTAKTEKIDMRKGMNLGADDYLTKPFTEKELLEAIQSRLKRHDFLRREFSRSIDGVSQFIEAASTYLELDHLSRDYNPTTYNTKDLIFMEGDSANTLYFIESGVVKTFKTTEKGKEFVTGLCGPGHFIGQLSLLSDNGTYIESATVLEDAVLYGIPKLDFTSLIKENNVVANKFMSLLSNNLVDVQELMVNVAYATVRQRAAKALLDIHDQRILINDEVEGISIAREDLAGLIGTATETAIRMLTQFSEEGLITFGVRREIIIEDKKTLEHIVMFG</sequence>
<comment type="caution">
    <text evidence="10">The sequence shown here is derived from an EMBL/GenBank/DDBJ whole genome shotgun (WGS) entry which is preliminary data.</text>
</comment>
<dbReference type="RefSeq" id="WP_208234110.1">
    <property type="nucleotide sequence ID" value="NZ_JAGEVG010000013.1"/>
</dbReference>
<dbReference type="PRINTS" id="PR00034">
    <property type="entry name" value="HTHCRP"/>
</dbReference>
<dbReference type="InterPro" id="IPR036388">
    <property type="entry name" value="WH-like_DNA-bd_sf"/>
</dbReference>
<dbReference type="Pfam" id="PF13545">
    <property type="entry name" value="HTH_Crp_2"/>
    <property type="match status" value="1"/>
</dbReference>
<evidence type="ECO:0000256" key="1">
    <source>
        <dbReference type="ARBA" id="ARBA00022553"/>
    </source>
</evidence>
<evidence type="ECO:0000259" key="9">
    <source>
        <dbReference type="PROSITE" id="PS51063"/>
    </source>
</evidence>
<dbReference type="InterPro" id="IPR018490">
    <property type="entry name" value="cNMP-bd_dom_sf"/>
</dbReference>
<organism evidence="10 11">
    <name type="scientific">Gelidibacter pelagius</name>
    <dbReference type="NCBI Taxonomy" id="2819985"/>
    <lineage>
        <taxon>Bacteria</taxon>
        <taxon>Pseudomonadati</taxon>
        <taxon>Bacteroidota</taxon>
        <taxon>Flavobacteriia</taxon>
        <taxon>Flavobacteriales</taxon>
        <taxon>Flavobacteriaceae</taxon>
        <taxon>Gelidibacter</taxon>
    </lineage>
</organism>
<protein>
    <submittedName>
        <fullName evidence="10">Response regulator</fullName>
    </submittedName>
</protein>
<dbReference type="Proteomes" id="UP000681315">
    <property type="component" value="Unassembled WGS sequence"/>
</dbReference>
<evidence type="ECO:0000256" key="4">
    <source>
        <dbReference type="ARBA" id="ARBA00023125"/>
    </source>
</evidence>
<evidence type="ECO:0000256" key="2">
    <source>
        <dbReference type="ARBA" id="ARBA00023012"/>
    </source>
</evidence>
<gene>
    <name evidence="10" type="ORF">J4051_11970</name>
</gene>
<keyword evidence="3" id="KW-0805">Transcription regulation</keyword>
<evidence type="ECO:0000313" key="11">
    <source>
        <dbReference type="Proteomes" id="UP000681315"/>
    </source>
</evidence>
<dbReference type="Gene3D" id="1.10.10.10">
    <property type="entry name" value="Winged helix-like DNA-binding domain superfamily/Winged helix DNA-binding domain"/>
    <property type="match status" value="1"/>
</dbReference>
<dbReference type="InterPro" id="IPR000595">
    <property type="entry name" value="cNMP-bd_dom"/>
</dbReference>
<dbReference type="SUPFAM" id="SSF46785">
    <property type="entry name" value="Winged helix' DNA-binding domain"/>
    <property type="match status" value="1"/>
</dbReference>